<evidence type="ECO:0000256" key="1">
    <source>
        <dbReference type="PROSITE-ProRule" id="PRU00094"/>
    </source>
</evidence>
<feature type="compositionally biased region" description="Polar residues" evidence="2">
    <location>
        <begin position="72"/>
        <end position="81"/>
    </location>
</feature>
<dbReference type="PROSITE" id="PS50114">
    <property type="entry name" value="GATA_ZN_FINGER_2"/>
    <property type="match status" value="1"/>
</dbReference>
<keyword evidence="1" id="KW-0862">Zinc</keyword>
<protein>
    <recommendedName>
        <fullName evidence="3">GATA-type domain-containing protein</fullName>
    </recommendedName>
</protein>
<dbReference type="HOGENOM" id="CLU_1402388_0_0_1"/>
<feature type="region of interest" description="Disordered" evidence="2">
    <location>
        <begin position="1"/>
        <end position="115"/>
    </location>
</feature>
<keyword evidence="5" id="KW-1185">Reference proteome</keyword>
<evidence type="ECO:0000256" key="2">
    <source>
        <dbReference type="SAM" id="MobiDB-lite"/>
    </source>
</evidence>
<dbReference type="GO" id="GO:0006355">
    <property type="term" value="P:regulation of DNA-templated transcription"/>
    <property type="evidence" value="ECO:0007669"/>
    <property type="project" value="InterPro"/>
</dbReference>
<feature type="compositionally biased region" description="Basic and acidic residues" evidence="2">
    <location>
        <begin position="161"/>
        <end position="194"/>
    </location>
</feature>
<feature type="domain" description="GATA-type" evidence="3">
    <location>
        <begin position="119"/>
        <end position="171"/>
    </location>
</feature>
<dbReference type="EMBL" id="JH795877">
    <property type="protein sequence ID" value="EJT97363.1"/>
    <property type="molecule type" value="Genomic_DNA"/>
</dbReference>
<dbReference type="InterPro" id="IPR000679">
    <property type="entry name" value="Znf_GATA"/>
</dbReference>
<dbReference type="GeneID" id="63684370"/>
<dbReference type="Gene3D" id="3.30.50.10">
    <property type="entry name" value="Erythroid Transcription Factor GATA-1, subunit A"/>
    <property type="match status" value="1"/>
</dbReference>
<dbReference type="GO" id="GO:0008270">
    <property type="term" value="F:zinc ion binding"/>
    <property type="evidence" value="ECO:0007669"/>
    <property type="project" value="UniProtKB-KW"/>
</dbReference>
<dbReference type="RefSeq" id="XP_040624261.1">
    <property type="nucleotide sequence ID" value="XM_040769308.1"/>
</dbReference>
<dbReference type="InterPro" id="IPR013088">
    <property type="entry name" value="Znf_NHR/GATA"/>
</dbReference>
<accession>M5FPW6</accession>
<feature type="region of interest" description="Disordered" evidence="2">
    <location>
        <begin position="155"/>
        <end position="194"/>
    </location>
</feature>
<evidence type="ECO:0000259" key="3">
    <source>
        <dbReference type="PROSITE" id="PS50114"/>
    </source>
</evidence>
<evidence type="ECO:0000313" key="5">
    <source>
        <dbReference type="Proteomes" id="UP000030653"/>
    </source>
</evidence>
<dbReference type="OrthoDB" id="3359146at2759"/>
<sequence length="194" mass="21762">MSTSGIVKREPEQSPERMLFSPEPAHPRTNPSGREAPAGRPLETFGRNQPPTWRVQPMPVAPPSGSGSGSGTRSWLHTVQNDPEGMDRYSESNSPPATSGGVFPSYGAPNTPMRPNQRHAPGYTCPDCETTHTAAWRWYEGRKYCNACGLHRKANGKKRSERLIEQDKQRRQDKQRAEQEFLHRIEGVKREGTQ</sequence>
<evidence type="ECO:0000313" key="4">
    <source>
        <dbReference type="EMBL" id="EJT97363.1"/>
    </source>
</evidence>
<keyword evidence="1" id="KW-0479">Metal-binding</keyword>
<keyword evidence="1" id="KW-0863">Zinc-finger</keyword>
<organism evidence="4 5">
    <name type="scientific">Dacryopinax primogenitus (strain DJM 731)</name>
    <name type="common">Brown rot fungus</name>
    <dbReference type="NCBI Taxonomy" id="1858805"/>
    <lineage>
        <taxon>Eukaryota</taxon>
        <taxon>Fungi</taxon>
        <taxon>Dikarya</taxon>
        <taxon>Basidiomycota</taxon>
        <taxon>Agaricomycotina</taxon>
        <taxon>Dacrymycetes</taxon>
        <taxon>Dacrymycetales</taxon>
        <taxon>Dacrymycetaceae</taxon>
        <taxon>Dacryopinax</taxon>
    </lineage>
</organism>
<dbReference type="SUPFAM" id="SSF57716">
    <property type="entry name" value="Glucocorticoid receptor-like (DNA-binding domain)"/>
    <property type="match status" value="1"/>
</dbReference>
<dbReference type="GO" id="GO:0043565">
    <property type="term" value="F:sequence-specific DNA binding"/>
    <property type="evidence" value="ECO:0007669"/>
    <property type="project" value="InterPro"/>
</dbReference>
<name>M5FPW6_DACPD</name>
<dbReference type="AlphaFoldDB" id="M5FPW6"/>
<dbReference type="SMART" id="SM00401">
    <property type="entry name" value="ZnF_GATA"/>
    <property type="match status" value="1"/>
</dbReference>
<proteinExistence type="predicted"/>
<reference evidence="4 5" key="1">
    <citation type="journal article" date="2012" name="Science">
        <title>The Paleozoic origin of enzymatic lignin decomposition reconstructed from 31 fungal genomes.</title>
        <authorList>
            <person name="Floudas D."/>
            <person name="Binder M."/>
            <person name="Riley R."/>
            <person name="Barry K."/>
            <person name="Blanchette R.A."/>
            <person name="Henrissat B."/>
            <person name="Martinez A.T."/>
            <person name="Otillar R."/>
            <person name="Spatafora J.W."/>
            <person name="Yadav J.S."/>
            <person name="Aerts A."/>
            <person name="Benoit I."/>
            <person name="Boyd A."/>
            <person name="Carlson A."/>
            <person name="Copeland A."/>
            <person name="Coutinho P.M."/>
            <person name="de Vries R.P."/>
            <person name="Ferreira P."/>
            <person name="Findley K."/>
            <person name="Foster B."/>
            <person name="Gaskell J."/>
            <person name="Glotzer D."/>
            <person name="Gorecki P."/>
            <person name="Heitman J."/>
            <person name="Hesse C."/>
            <person name="Hori C."/>
            <person name="Igarashi K."/>
            <person name="Jurgens J.A."/>
            <person name="Kallen N."/>
            <person name="Kersten P."/>
            <person name="Kohler A."/>
            <person name="Kuees U."/>
            <person name="Kumar T.K.A."/>
            <person name="Kuo A."/>
            <person name="LaButti K."/>
            <person name="Larrondo L.F."/>
            <person name="Lindquist E."/>
            <person name="Ling A."/>
            <person name="Lombard V."/>
            <person name="Lucas S."/>
            <person name="Lundell T."/>
            <person name="Martin R."/>
            <person name="McLaughlin D.J."/>
            <person name="Morgenstern I."/>
            <person name="Morin E."/>
            <person name="Murat C."/>
            <person name="Nagy L.G."/>
            <person name="Nolan M."/>
            <person name="Ohm R.A."/>
            <person name="Patyshakuliyeva A."/>
            <person name="Rokas A."/>
            <person name="Ruiz-Duenas F.J."/>
            <person name="Sabat G."/>
            <person name="Salamov A."/>
            <person name="Samejima M."/>
            <person name="Schmutz J."/>
            <person name="Slot J.C."/>
            <person name="St John F."/>
            <person name="Stenlid J."/>
            <person name="Sun H."/>
            <person name="Sun S."/>
            <person name="Syed K."/>
            <person name="Tsang A."/>
            <person name="Wiebenga A."/>
            <person name="Young D."/>
            <person name="Pisabarro A."/>
            <person name="Eastwood D.C."/>
            <person name="Martin F."/>
            <person name="Cullen D."/>
            <person name="Grigoriev I.V."/>
            <person name="Hibbett D.S."/>
        </authorList>
    </citation>
    <scope>NUCLEOTIDE SEQUENCE [LARGE SCALE GENOMIC DNA]</scope>
    <source>
        <strain evidence="4 5">DJM-731 SS1</strain>
    </source>
</reference>
<gene>
    <name evidence="4" type="ORF">DACRYDRAFT_111902</name>
</gene>
<dbReference type="Proteomes" id="UP000030653">
    <property type="component" value="Unassembled WGS sequence"/>
</dbReference>